<keyword evidence="1" id="KW-0812">Transmembrane</keyword>
<sequence>MTIAANLHIPYKIVMGEDNIHSLHGSDKIGKAIILTAVMNDISTLRLLNKLETLLYTKVLLIDIMATSFNAKNQFYKHLSRINPRSSLMSNLLLLTVLSDNYRHFLNVAFEDNGIQMVQNFRQLKRLKTIAITDAQHNNDSLEYWPNAKVLSQYFSSTTTSSDDKMSQLYLSDINHKNFTYKWLKACSSLNFFNINDNRHICQHQEQIIENCWLYLRNEQRKVNQREISAEHLIKDLRKLFTQHLCRKQTLYDEQSSTVTKTKTPTTTATATTTTTAAFENIKRDQQLIANLPNKPANASQPRKHQQQHQRHVPKYDFIVLDVVLTDDGVYGNGDSNTSQYNRINNTSSNNLLNAFNWRPLLILELHEINLKTYITHSIQPGFDDWLLVTNVQLWHCNTICWIIIAVCVGFLLFTVVASVAAGITLRDFMLIWDLVRGTCIFGDREESRIADS</sequence>
<dbReference type="AlphaFoldDB" id="A0A1A9ZA86"/>
<keyword evidence="1" id="KW-1133">Transmembrane helix</keyword>
<evidence type="ECO:0000313" key="3">
    <source>
        <dbReference type="Proteomes" id="UP000092445"/>
    </source>
</evidence>
<evidence type="ECO:0000256" key="1">
    <source>
        <dbReference type="SAM" id="Phobius"/>
    </source>
</evidence>
<feature type="transmembrane region" description="Helical" evidence="1">
    <location>
        <begin position="402"/>
        <end position="426"/>
    </location>
</feature>
<protein>
    <submittedName>
        <fullName evidence="2">Uncharacterized protein</fullName>
    </submittedName>
</protein>
<keyword evidence="1" id="KW-0472">Membrane</keyword>
<proteinExistence type="predicted"/>
<keyword evidence="3" id="KW-1185">Reference proteome</keyword>
<dbReference type="Proteomes" id="UP000092445">
    <property type="component" value="Unassembled WGS sequence"/>
</dbReference>
<evidence type="ECO:0000313" key="2">
    <source>
        <dbReference type="EnsemblMetazoa" id="GPAI008411-PA"/>
    </source>
</evidence>
<organism evidence="2 3">
    <name type="scientific">Glossina pallidipes</name>
    <name type="common">Tsetse fly</name>
    <dbReference type="NCBI Taxonomy" id="7398"/>
    <lineage>
        <taxon>Eukaryota</taxon>
        <taxon>Metazoa</taxon>
        <taxon>Ecdysozoa</taxon>
        <taxon>Arthropoda</taxon>
        <taxon>Hexapoda</taxon>
        <taxon>Insecta</taxon>
        <taxon>Pterygota</taxon>
        <taxon>Neoptera</taxon>
        <taxon>Endopterygota</taxon>
        <taxon>Diptera</taxon>
        <taxon>Brachycera</taxon>
        <taxon>Muscomorpha</taxon>
        <taxon>Hippoboscoidea</taxon>
        <taxon>Glossinidae</taxon>
        <taxon>Glossina</taxon>
    </lineage>
</organism>
<dbReference type="STRING" id="7398.A0A1A9ZA86"/>
<dbReference type="EnsemblMetazoa" id="GPAI008411-RA">
    <property type="protein sequence ID" value="GPAI008411-PA"/>
    <property type="gene ID" value="GPAI008411"/>
</dbReference>
<dbReference type="VEuPathDB" id="VectorBase:GPAI008411"/>
<reference evidence="2" key="2">
    <citation type="submission" date="2020-05" db="UniProtKB">
        <authorList>
            <consortium name="EnsemblMetazoa"/>
        </authorList>
    </citation>
    <scope>IDENTIFICATION</scope>
    <source>
        <strain evidence="2">IAEA</strain>
    </source>
</reference>
<reference evidence="3" key="1">
    <citation type="submission" date="2014-03" db="EMBL/GenBank/DDBJ databases">
        <authorList>
            <person name="Aksoy S."/>
            <person name="Warren W."/>
            <person name="Wilson R.K."/>
        </authorList>
    </citation>
    <scope>NUCLEOTIDE SEQUENCE [LARGE SCALE GENOMIC DNA]</scope>
    <source>
        <strain evidence="3">IAEA</strain>
    </source>
</reference>
<name>A0A1A9ZA86_GLOPL</name>
<accession>A0A1A9ZA86</accession>